<dbReference type="InterPro" id="IPR011006">
    <property type="entry name" value="CheY-like_superfamily"/>
</dbReference>
<feature type="modified residue" description="4-aspartylphosphate" evidence="3">
    <location>
        <position position="61"/>
    </location>
</feature>
<dbReference type="EMBL" id="WPIK01000007">
    <property type="protein sequence ID" value="MVN21819.1"/>
    <property type="molecule type" value="Genomic_DNA"/>
</dbReference>
<dbReference type="PANTHER" id="PTHR44591:SF14">
    <property type="entry name" value="PROTEIN PILG"/>
    <property type="match status" value="1"/>
</dbReference>
<dbReference type="Pfam" id="PF00072">
    <property type="entry name" value="Response_reg"/>
    <property type="match status" value="1"/>
</dbReference>
<keyword evidence="6" id="KW-1185">Reference proteome</keyword>
<dbReference type="Proteomes" id="UP000462014">
    <property type="component" value="Unassembled WGS sequence"/>
</dbReference>
<organism evidence="5 6">
    <name type="scientific">Mucilaginibacter arboris</name>
    <dbReference type="NCBI Taxonomy" id="2682090"/>
    <lineage>
        <taxon>Bacteria</taxon>
        <taxon>Pseudomonadati</taxon>
        <taxon>Bacteroidota</taxon>
        <taxon>Sphingobacteriia</taxon>
        <taxon>Sphingobacteriales</taxon>
        <taxon>Sphingobacteriaceae</taxon>
        <taxon>Mucilaginibacter</taxon>
    </lineage>
</organism>
<dbReference type="Gene3D" id="3.40.50.2300">
    <property type="match status" value="1"/>
</dbReference>
<dbReference type="AlphaFoldDB" id="A0A7K1SWX5"/>
<accession>A0A7K1SWX5</accession>
<name>A0A7K1SWX5_9SPHI</name>
<sequence length="127" mass="15065">MPQPKYELCLLIDDNYIDNMINRKIIENEFFAKKVIVKESAEEALEDLKKGQYKPDVIFLDVRMPQMNAFEFLKEYEKSKPEGNSPMIYILTSSLDPFDHRKVMESPFVTQFLYKPLTHQKLEEINL</sequence>
<dbReference type="SMART" id="SM00448">
    <property type="entry name" value="REC"/>
    <property type="match status" value="1"/>
</dbReference>
<keyword evidence="2" id="KW-0902">Two-component regulatory system</keyword>
<evidence type="ECO:0000256" key="1">
    <source>
        <dbReference type="ARBA" id="ARBA00022553"/>
    </source>
</evidence>
<protein>
    <submittedName>
        <fullName evidence="5">Response regulator</fullName>
    </submittedName>
</protein>
<evidence type="ECO:0000256" key="2">
    <source>
        <dbReference type="ARBA" id="ARBA00023012"/>
    </source>
</evidence>
<feature type="domain" description="Response regulatory" evidence="4">
    <location>
        <begin position="8"/>
        <end position="127"/>
    </location>
</feature>
<evidence type="ECO:0000313" key="6">
    <source>
        <dbReference type="Proteomes" id="UP000462014"/>
    </source>
</evidence>
<comment type="caution">
    <text evidence="5">The sequence shown here is derived from an EMBL/GenBank/DDBJ whole genome shotgun (WGS) entry which is preliminary data.</text>
</comment>
<evidence type="ECO:0000259" key="4">
    <source>
        <dbReference type="PROSITE" id="PS50110"/>
    </source>
</evidence>
<dbReference type="PROSITE" id="PS50110">
    <property type="entry name" value="RESPONSE_REGULATORY"/>
    <property type="match status" value="1"/>
</dbReference>
<dbReference type="GO" id="GO:0000160">
    <property type="term" value="P:phosphorelay signal transduction system"/>
    <property type="evidence" value="ECO:0007669"/>
    <property type="project" value="UniProtKB-KW"/>
</dbReference>
<reference evidence="5 6" key="1">
    <citation type="submission" date="2019-12" db="EMBL/GenBank/DDBJ databases">
        <title>Mucilaginibacter sp. HMF7410 genome sequencing and assembly.</title>
        <authorList>
            <person name="Kang H."/>
            <person name="Cha I."/>
            <person name="Kim H."/>
            <person name="Joh K."/>
        </authorList>
    </citation>
    <scope>NUCLEOTIDE SEQUENCE [LARGE SCALE GENOMIC DNA]</scope>
    <source>
        <strain evidence="5 6">HMF7410</strain>
    </source>
</reference>
<dbReference type="InterPro" id="IPR001789">
    <property type="entry name" value="Sig_transdc_resp-reg_receiver"/>
</dbReference>
<gene>
    <name evidence="5" type="ORF">GO621_09740</name>
</gene>
<dbReference type="SUPFAM" id="SSF52172">
    <property type="entry name" value="CheY-like"/>
    <property type="match status" value="1"/>
</dbReference>
<evidence type="ECO:0000313" key="5">
    <source>
        <dbReference type="EMBL" id="MVN21819.1"/>
    </source>
</evidence>
<dbReference type="RefSeq" id="WP_157566469.1">
    <property type="nucleotide sequence ID" value="NZ_WPIK01000007.1"/>
</dbReference>
<dbReference type="PANTHER" id="PTHR44591">
    <property type="entry name" value="STRESS RESPONSE REGULATOR PROTEIN 1"/>
    <property type="match status" value="1"/>
</dbReference>
<evidence type="ECO:0000256" key="3">
    <source>
        <dbReference type="PROSITE-ProRule" id="PRU00169"/>
    </source>
</evidence>
<dbReference type="InterPro" id="IPR050595">
    <property type="entry name" value="Bact_response_regulator"/>
</dbReference>
<keyword evidence="1 3" id="KW-0597">Phosphoprotein</keyword>
<proteinExistence type="predicted"/>